<feature type="binding site" evidence="13">
    <location>
        <position position="106"/>
    </location>
    <ligand>
        <name>substrate</name>
    </ligand>
</feature>
<dbReference type="SMART" id="SM01329">
    <property type="entry name" value="Iso_dh"/>
    <property type="match status" value="1"/>
</dbReference>
<proteinExistence type="inferred from homology"/>
<evidence type="ECO:0000256" key="1">
    <source>
        <dbReference type="ARBA" id="ARBA00000624"/>
    </source>
</evidence>
<dbReference type="NCBIfam" id="TIGR00169">
    <property type="entry name" value="leuB"/>
    <property type="match status" value="1"/>
</dbReference>
<feature type="binding site" evidence="13">
    <location>
        <position position="246"/>
    </location>
    <ligand>
        <name>Mg(2+)</name>
        <dbReference type="ChEBI" id="CHEBI:18420"/>
    </ligand>
</feature>
<feature type="site" description="Important for catalysis" evidence="13">
    <location>
        <position position="190"/>
    </location>
</feature>
<dbReference type="Pfam" id="PF00180">
    <property type="entry name" value="Iso_dh"/>
    <property type="match status" value="1"/>
</dbReference>
<dbReference type="Proteomes" id="UP001370348">
    <property type="component" value="Chromosome"/>
</dbReference>
<keyword evidence="8 13" id="KW-0479">Metal-binding</keyword>
<feature type="binding site" evidence="13">
    <location>
        <position position="134"/>
    </location>
    <ligand>
        <name>substrate</name>
    </ligand>
</feature>
<sequence length="370" mass="39195">MNATIVLLPGDGIGPEVVREARSVLEVVARRFGHRFTFTEHLIGGASIDAHGTALADDALAACRASDAVLLGAVGGPAWSDPNAKVRPEQGLLGLRKALGLWANLRPVRPIPELADCSPLRPERLAGVDLLVVRELTGGLYFGPRVSDVVDGRRRAFDTLEYTEHEIARVVTLAFELARERQGRVTSIDKANVLESSRLWRQIAIEVGQRHPDVALDHQLVDSAAMRLITAPASFDVIVTENMFGDILTDEAAILAGSLGLCPSASLGHGPRGLYEPIHGSAPDIAGKGIANPIGTILSAAMLLRHSLRLEAEARAIEYAVAATIASGARTADIAAPGSKDAVASTAEMGARIRDYLGKVEVEAVEEESA</sequence>
<comment type="catalytic activity">
    <reaction evidence="1 13 14">
        <text>(2R,3S)-3-isopropylmalate + NAD(+) = 4-methyl-2-oxopentanoate + CO2 + NADH</text>
        <dbReference type="Rhea" id="RHEA:32271"/>
        <dbReference type="ChEBI" id="CHEBI:16526"/>
        <dbReference type="ChEBI" id="CHEBI:17865"/>
        <dbReference type="ChEBI" id="CHEBI:35121"/>
        <dbReference type="ChEBI" id="CHEBI:57540"/>
        <dbReference type="ChEBI" id="CHEBI:57945"/>
        <dbReference type="EC" id="1.1.1.85"/>
    </reaction>
</comment>
<feature type="domain" description="Isopropylmalate dehydrogenase-like" evidence="15">
    <location>
        <begin position="4"/>
        <end position="353"/>
    </location>
</feature>
<name>A0ABZ2M1V8_9BACT</name>
<dbReference type="InterPro" id="IPR004429">
    <property type="entry name" value="Isopropylmalate_DH"/>
</dbReference>
<comment type="subunit">
    <text evidence="5 13 14">Homodimer.</text>
</comment>
<evidence type="ECO:0000256" key="10">
    <source>
        <dbReference type="ARBA" id="ARBA00023002"/>
    </source>
</evidence>
<evidence type="ECO:0000256" key="12">
    <source>
        <dbReference type="ARBA" id="ARBA00023304"/>
    </source>
</evidence>
<dbReference type="EMBL" id="CP089984">
    <property type="protein sequence ID" value="WXB17088.1"/>
    <property type="molecule type" value="Genomic_DNA"/>
</dbReference>
<comment type="similarity">
    <text evidence="4 13">Belongs to the isocitrate and isopropylmalate dehydrogenases family. LeuB type 1 subfamily.</text>
</comment>
<keyword evidence="12 13" id="KW-0100">Branched-chain amino acid biosynthesis</keyword>
<dbReference type="PROSITE" id="PS00470">
    <property type="entry name" value="IDH_IMDH"/>
    <property type="match status" value="1"/>
</dbReference>
<comment type="cofactor">
    <cofactor evidence="2">
        <name>Mn(2+)</name>
        <dbReference type="ChEBI" id="CHEBI:29035"/>
    </cofactor>
</comment>
<keyword evidence="13" id="KW-0464">Manganese</keyword>
<dbReference type="Gene3D" id="3.40.718.10">
    <property type="entry name" value="Isopropylmalate Dehydrogenase"/>
    <property type="match status" value="1"/>
</dbReference>
<comment type="subcellular location">
    <subcellularLocation>
        <location evidence="13">Cytoplasm</location>
    </subcellularLocation>
</comment>
<evidence type="ECO:0000313" key="17">
    <source>
        <dbReference type="Proteomes" id="UP001370348"/>
    </source>
</evidence>
<feature type="binding site" evidence="13">
    <location>
        <begin position="76"/>
        <end position="89"/>
    </location>
    <ligand>
        <name>NAD(+)</name>
        <dbReference type="ChEBI" id="CHEBI:57540"/>
    </ligand>
</feature>
<keyword evidence="6 13" id="KW-0432">Leucine biosynthesis</keyword>
<evidence type="ECO:0000256" key="9">
    <source>
        <dbReference type="ARBA" id="ARBA00022842"/>
    </source>
</evidence>
<dbReference type="InterPro" id="IPR019818">
    <property type="entry name" value="IsoCit/isopropylmalate_DH_CS"/>
</dbReference>
<evidence type="ECO:0000313" key="16">
    <source>
        <dbReference type="EMBL" id="WXB17088.1"/>
    </source>
</evidence>
<evidence type="ECO:0000256" key="7">
    <source>
        <dbReference type="ARBA" id="ARBA00022605"/>
    </source>
</evidence>
<evidence type="ECO:0000256" key="13">
    <source>
        <dbReference type="HAMAP-Rule" id="MF_01033"/>
    </source>
</evidence>
<feature type="binding site" evidence="13">
    <location>
        <position position="250"/>
    </location>
    <ligand>
        <name>Mg(2+)</name>
        <dbReference type="ChEBI" id="CHEBI:18420"/>
    </ligand>
</feature>
<dbReference type="HAMAP" id="MF_01033">
    <property type="entry name" value="LeuB_type1"/>
    <property type="match status" value="1"/>
</dbReference>
<dbReference type="RefSeq" id="WP_394826718.1">
    <property type="nucleotide sequence ID" value="NZ_CP089984.1"/>
</dbReference>
<feature type="binding site" evidence="13">
    <location>
        <position position="222"/>
    </location>
    <ligand>
        <name>Mg(2+)</name>
        <dbReference type="ChEBI" id="CHEBI:18420"/>
    </ligand>
</feature>
<dbReference type="PANTHER" id="PTHR42979">
    <property type="entry name" value="3-ISOPROPYLMALATE DEHYDROGENASE"/>
    <property type="match status" value="1"/>
</dbReference>
<dbReference type="PANTHER" id="PTHR42979:SF1">
    <property type="entry name" value="3-ISOPROPYLMALATE DEHYDROGENASE"/>
    <property type="match status" value="1"/>
</dbReference>
<protein>
    <recommendedName>
        <fullName evidence="13">3-isopropylmalate dehydrogenase</fullName>
        <ecNumber evidence="13">1.1.1.85</ecNumber>
    </recommendedName>
    <alternativeName>
        <fullName evidence="13">3-IPM-DH</fullName>
    </alternativeName>
    <alternativeName>
        <fullName evidence="13">Beta-IPM dehydrogenase</fullName>
        <shortName evidence="13">IMDH</shortName>
    </alternativeName>
</protein>
<evidence type="ECO:0000256" key="2">
    <source>
        <dbReference type="ARBA" id="ARBA00001936"/>
    </source>
</evidence>
<comment type="function">
    <text evidence="13 14">Catalyzes the oxidation of 3-carboxy-2-hydroxy-4-methylpentanoate (3-isopropylmalate) to 3-carboxy-4-methyl-2-oxopentanoate. The product decarboxylates to 4-methyl-2 oxopentanoate.</text>
</comment>
<keyword evidence="11 13" id="KW-0520">NAD</keyword>
<dbReference type="SUPFAM" id="SSF53659">
    <property type="entry name" value="Isocitrate/Isopropylmalate dehydrogenase-like"/>
    <property type="match status" value="1"/>
</dbReference>
<dbReference type="InterPro" id="IPR024084">
    <property type="entry name" value="IsoPropMal-DH-like_dom"/>
</dbReference>
<feature type="binding site" evidence="13">
    <location>
        <position position="222"/>
    </location>
    <ligand>
        <name>substrate</name>
    </ligand>
</feature>
<comment type="cofactor">
    <cofactor evidence="13 14">
        <name>Mg(2+)</name>
        <dbReference type="ChEBI" id="CHEBI:18420"/>
    </cofactor>
    <cofactor evidence="13 14">
        <name>Mn(2+)</name>
        <dbReference type="ChEBI" id="CHEBI:29035"/>
    </cofactor>
    <text evidence="13 14">Binds 1 Mg(2+) or Mn(2+) ion per subunit.</text>
</comment>
<keyword evidence="10 13" id="KW-0560">Oxidoreductase</keyword>
<keyword evidence="7 13" id="KW-0028">Amino-acid biosynthesis</keyword>
<reference evidence="16 17" key="1">
    <citation type="submission" date="2021-12" db="EMBL/GenBank/DDBJ databases">
        <title>Discovery of the Pendulisporaceae a myxobacterial family with distinct sporulation behavior and unique specialized metabolism.</title>
        <authorList>
            <person name="Garcia R."/>
            <person name="Popoff A."/>
            <person name="Bader C.D."/>
            <person name="Loehr J."/>
            <person name="Walesch S."/>
            <person name="Walt C."/>
            <person name="Boldt J."/>
            <person name="Bunk B."/>
            <person name="Haeckl F.J.F.P.J."/>
            <person name="Gunesch A.P."/>
            <person name="Birkelbach J."/>
            <person name="Nuebel U."/>
            <person name="Pietschmann T."/>
            <person name="Bach T."/>
            <person name="Mueller R."/>
        </authorList>
    </citation>
    <scope>NUCLEOTIDE SEQUENCE [LARGE SCALE GENOMIC DNA]</scope>
    <source>
        <strain evidence="16 17">MSr11954</strain>
    </source>
</reference>
<organism evidence="16 17">
    <name type="scientific">Pendulispora albinea</name>
    <dbReference type="NCBI Taxonomy" id="2741071"/>
    <lineage>
        <taxon>Bacteria</taxon>
        <taxon>Pseudomonadati</taxon>
        <taxon>Myxococcota</taxon>
        <taxon>Myxococcia</taxon>
        <taxon>Myxococcales</taxon>
        <taxon>Sorangiineae</taxon>
        <taxon>Pendulisporaceae</taxon>
        <taxon>Pendulispora</taxon>
    </lineage>
</organism>
<evidence type="ECO:0000256" key="8">
    <source>
        <dbReference type="ARBA" id="ARBA00022723"/>
    </source>
</evidence>
<evidence type="ECO:0000256" key="14">
    <source>
        <dbReference type="RuleBase" id="RU004445"/>
    </source>
</evidence>
<keyword evidence="9 13" id="KW-0460">Magnesium</keyword>
<gene>
    <name evidence="13 16" type="primary">leuB</name>
    <name evidence="16" type="ORF">LZC94_07380</name>
</gene>
<dbReference type="GO" id="GO:0003862">
    <property type="term" value="F:3-isopropylmalate dehydrogenase activity"/>
    <property type="evidence" value="ECO:0007669"/>
    <property type="project" value="UniProtKB-EC"/>
</dbReference>
<keyword evidence="17" id="KW-1185">Reference proteome</keyword>
<evidence type="ECO:0000256" key="11">
    <source>
        <dbReference type="ARBA" id="ARBA00023027"/>
    </source>
</evidence>
<keyword evidence="13" id="KW-0963">Cytoplasm</keyword>
<evidence type="ECO:0000256" key="3">
    <source>
        <dbReference type="ARBA" id="ARBA00004762"/>
    </source>
</evidence>
<accession>A0ABZ2M1V8</accession>
<dbReference type="EC" id="1.1.1.85" evidence="13"/>
<feature type="binding site" evidence="13">
    <location>
        <position position="96"/>
    </location>
    <ligand>
        <name>substrate</name>
    </ligand>
</feature>
<comment type="pathway">
    <text evidence="3 13 14">Amino-acid biosynthesis; L-leucine biosynthesis; L-leucine from 3-methyl-2-oxobutanoate: step 3/4.</text>
</comment>
<evidence type="ECO:0000256" key="6">
    <source>
        <dbReference type="ARBA" id="ARBA00022430"/>
    </source>
</evidence>
<evidence type="ECO:0000256" key="4">
    <source>
        <dbReference type="ARBA" id="ARBA00008319"/>
    </source>
</evidence>
<evidence type="ECO:0000256" key="5">
    <source>
        <dbReference type="ARBA" id="ARBA00011738"/>
    </source>
</evidence>
<feature type="site" description="Important for catalysis" evidence="13">
    <location>
        <position position="141"/>
    </location>
</feature>
<feature type="binding site" evidence="13">
    <location>
        <begin position="280"/>
        <end position="292"/>
    </location>
    <ligand>
        <name>NAD(+)</name>
        <dbReference type="ChEBI" id="CHEBI:57540"/>
    </ligand>
</feature>
<evidence type="ECO:0000259" key="15">
    <source>
        <dbReference type="SMART" id="SM01329"/>
    </source>
</evidence>